<dbReference type="AlphaFoldDB" id="A0A2I0AZA1"/>
<name>A0A2I0AZA1_9ASPA</name>
<sequence>MQSLQDHSANSSLSLISELRTESYAVVQNNYFPFEYLQAGLDANLLHTDVLPSNPRPLRAVPASDAADSGISPQINYDIGIEASGKSYNPGSSYVDHLKNIFFSDAGPSRADLSIPIVDNADTQAKSSLTRALCPATVVDSYENLMVQMIGYSSTLPQGEKGSILKNMESENPARVCSYYWICTISALVSVMLT</sequence>
<proteinExistence type="predicted"/>
<evidence type="ECO:0000313" key="1">
    <source>
        <dbReference type="EMBL" id="PKA60872.1"/>
    </source>
</evidence>
<evidence type="ECO:0000313" key="2">
    <source>
        <dbReference type="Proteomes" id="UP000236161"/>
    </source>
</evidence>
<reference evidence="1 2" key="1">
    <citation type="journal article" date="2017" name="Nature">
        <title>The Apostasia genome and the evolution of orchids.</title>
        <authorList>
            <person name="Zhang G.Q."/>
            <person name="Liu K.W."/>
            <person name="Li Z."/>
            <person name="Lohaus R."/>
            <person name="Hsiao Y.Y."/>
            <person name="Niu S.C."/>
            <person name="Wang J.Y."/>
            <person name="Lin Y.C."/>
            <person name="Xu Q."/>
            <person name="Chen L.J."/>
            <person name="Yoshida K."/>
            <person name="Fujiwara S."/>
            <person name="Wang Z.W."/>
            <person name="Zhang Y.Q."/>
            <person name="Mitsuda N."/>
            <person name="Wang M."/>
            <person name="Liu G.H."/>
            <person name="Pecoraro L."/>
            <person name="Huang H.X."/>
            <person name="Xiao X.J."/>
            <person name="Lin M."/>
            <person name="Wu X.Y."/>
            <person name="Wu W.L."/>
            <person name="Chen Y.Y."/>
            <person name="Chang S.B."/>
            <person name="Sakamoto S."/>
            <person name="Ohme-Takagi M."/>
            <person name="Yagi M."/>
            <person name="Zeng S.J."/>
            <person name="Shen C.Y."/>
            <person name="Yeh C.M."/>
            <person name="Luo Y.B."/>
            <person name="Tsai W.C."/>
            <person name="Van de Peer Y."/>
            <person name="Liu Z.J."/>
        </authorList>
    </citation>
    <scope>NUCLEOTIDE SEQUENCE [LARGE SCALE GENOMIC DNA]</scope>
    <source>
        <strain evidence="2">cv. Shenzhen</strain>
        <tissue evidence="1">Stem</tissue>
    </source>
</reference>
<dbReference type="Proteomes" id="UP000236161">
    <property type="component" value="Unassembled WGS sequence"/>
</dbReference>
<protein>
    <submittedName>
        <fullName evidence="1">Uncharacterized protein</fullName>
    </submittedName>
</protein>
<keyword evidence="2" id="KW-1185">Reference proteome</keyword>
<organism evidence="1 2">
    <name type="scientific">Apostasia shenzhenica</name>
    <dbReference type="NCBI Taxonomy" id="1088818"/>
    <lineage>
        <taxon>Eukaryota</taxon>
        <taxon>Viridiplantae</taxon>
        <taxon>Streptophyta</taxon>
        <taxon>Embryophyta</taxon>
        <taxon>Tracheophyta</taxon>
        <taxon>Spermatophyta</taxon>
        <taxon>Magnoliopsida</taxon>
        <taxon>Liliopsida</taxon>
        <taxon>Asparagales</taxon>
        <taxon>Orchidaceae</taxon>
        <taxon>Apostasioideae</taxon>
        <taxon>Apostasia</taxon>
    </lineage>
</organism>
<gene>
    <name evidence="1" type="ORF">AXF42_Ash006507</name>
</gene>
<dbReference type="EMBL" id="KZ451935">
    <property type="protein sequence ID" value="PKA60872.1"/>
    <property type="molecule type" value="Genomic_DNA"/>
</dbReference>
<accession>A0A2I0AZA1</accession>